<dbReference type="PANTHER" id="PTHR31600:SF2">
    <property type="entry name" value="GAMETE ENRICHED GENE 10 PROTEIN-RELATED"/>
    <property type="match status" value="1"/>
</dbReference>
<dbReference type="InterPro" id="IPR057352">
    <property type="entry name" value="TPR_TmcB/C"/>
</dbReference>
<evidence type="ECO:0000256" key="2">
    <source>
        <dbReference type="SAM" id="Phobius"/>
    </source>
</evidence>
<reference evidence="4 5" key="1">
    <citation type="journal article" date="2019" name="Sci. Rep.">
        <title>Comparative genomics of chytrid fungi reveal insights into the obligate biotrophic and pathogenic lifestyle of Synchytrium endobioticum.</title>
        <authorList>
            <person name="van de Vossenberg B.T.L.H."/>
            <person name="Warris S."/>
            <person name="Nguyen H.D.T."/>
            <person name="van Gent-Pelzer M.P.E."/>
            <person name="Joly D.L."/>
            <person name="van de Geest H.C."/>
            <person name="Bonants P.J.M."/>
            <person name="Smith D.S."/>
            <person name="Levesque C.A."/>
            <person name="van der Lee T.A.J."/>
        </authorList>
    </citation>
    <scope>NUCLEOTIDE SEQUENCE [LARGE SCALE GENOMIC DNA]</scope>
    <source>
        <strain evidence="4 5">CBS 675.73</strain>
    </source>
</reference>
<dbReference type="OrthoDB" id="2114205at2759"/>
<dbReference type="EMBL" id="QEAP01000115">
    <property type="protein sequence ID" value="TPX74643.1"/>
    <property type="molecule type" value="Genomic_DNA"/>
</dbReference>
<protein>
    <recommendedName>
        <fullName evidence="3">TmcB/TmcC TPR repeats domain-containing protein</fullName>
    </recommendedName>
</protein>
<evidence type="ECO:0000313" key="4">
    <source>
        <dbReference type="EMBL" id="TPX74643.1"/>
    </source>
</evidence>
<keyword evidence="2" id="KW-0472">Membrane</keyword>
<evidence type="ECO:0000259" key="3">
    <source>
        <dbReference type="Pfam" id="PF25474"/>
    </source>
</evidence>
<feature type="transmembrane region" description="Helical" evidence="2">
    <location>
        <begin position="572"/>
        <end position="592"/>
    </location>
</feature>
<proteinExistence type="predicted"/>
<dbReference type="AlphaFoldDB" id="A0A507FEJ2"/>
<keyword evidence="2" id="KW-0812">Transmembrane</keyword>
<accession>A0A507FEJ2</accession>
<comment type="caution">
    <text evidence="4">The sequence shown here is derived from an EMBL/GenBank/DDBJ whole genome shotgun (WGS) entry which is preliminary data.</text>
</comment>
<feature type="domain" description="TmcB/TmcC TPR repeats" evidence="3">
    <location>
        <begin position="92"/>
        <end position="203"/>
    </location>
</feature>
<keyword evidence="5" id="KW-1185">Reference proteome</keyword>
<dbReference type="Proteomes" id="UP000320333">
    <property type="component" value="Unassembled WGS sequence"/>
</dbReference>
<organism evidence="4 5">
    <name type="scientific">Chytriomyces confervae</name>
    <dbReference type="NCBI Taxonomy" id="246404"/>
    <lineage>
        <taxon>Eukaryota</taxon>
        <taxon>Fungi</taxon>
        <taxon>Fungi incertae sedis</taxon>
        <taxon>Chytridiomycota</taxon>
        <taxon>Chytridiomycota incertae sedis</taxon>
        <taxon>Chytridiomycetes</taxon>
        <taxon>Chytridiales</taxon>
        <taxon>Chytriomycetaceae</taxon>
        <taxon>Chytriomyces</taxon>
    </lineage>
</organism>
<evidence type="ECO:0000313" key="5">
    <source>
        <dbReference type="Proteomes" id="UP000320333"/>
    </source>
</evidence>
<feature type="compositionally biased region" description="Polar residues" evidence="1">
    <location>
        <begin position="967"/>
        <end position="978"/>
    </location>
</feature>
<gene>
    <name evidence="4" type="ORF">CcCBS67573_g04074</name>
</gene>
<name>A0A507FEJ2_9FUNG</name>
<dbReference type="Pfam" id="PF25474">
    <property type="entry name" value="TPR_TmcB"/>
    <property type="match status" value="1"/>
</dbReference>
<feature type="transmembrane region" description="Helical" evidence="2">
    <location>
        <begin position="469"/>
        <end position="491"/>
    </location>
</feature>
<feature type="transmembrane region" description="Helical" evidence="2">
    <location>
        <begin position="746"/>
        <end position="765"/>
    </location>
</feature>
<feature type="region of interest" description="Disordered" evidence="1">
    <location>
        <begin position="952"/>
        <end position="978"/>
    </location>
</feature>
<evidence type="ECO:0000256" key="1">
    <source>
        <dbReference type="SAM" id="MobiDB-lite"/>
    </source>
</evidence>
<keyword evidence="2" id="KW-1133">Transmembrane helix</keyword>
<dbReference type="InterPro" id="IPR052994">
    <property type="entry name" value="Tiny_macrocysts_regulators"/>
</dbReference>
<dbReference type="PANTHER" id="PTHR31600">
    <property type="entry name" value="TINY MACROCYSTS PROTEIN B-RELATED"/>
    <property type="match status" value="1"/>
</dbReference>
<sequence length="978" mass="108545">MDGQVEIATRFLITEKDPKAIEIADKIFLFGTKKFPNSSALMVHYAIFFLVHKEDSSVATSYLKKAEKLSMLVDTEFTIYQQQQEIKSGGATIGNKKLDAVDRVEFKQLMKEAKLSYKEARASIASFWLAIMTSNEQENVDTSILMQHVSQMERSDAAATESFTRLMIRYPLSVKVLSSYANFLDDIHNNHEESELIRRRIKRICDAGLSDDVKYLATPLHISPQGTGVAASAMISGHGSSAHMSKKSKRAYKEYRKQVYHYSKGNSALLTWMVRGIQVLFITIAFAQLYVTQSASTKIKNGISYLTSANTCRNSYVTIHSGLRNIQKAIKSNNTTRIEEMMGSVATAIASLSLSSSDLYRDTYRQYEINRIWSETSVPMSYSNGLGIQNSSVFNMTLMDATSVYVRRSTAAVQNIVNYNLSDMNRLSSVDLDWKFSLDNGLTSLMDAYTQLERVIATEVRIEVAVMEYWHIGIITSSLLLTVVIAIFLFAPVISKAKTERETSLKAFLQIPKEVTQTLYAKYFDPDSASRESLNEDNTDDEKETPGQATSIFDSLKNQSGYKKMITISRSGLALIAVFLALSFAVDFYLLLETSSIPCGLADTFDIPSRASRLVHIASDVSEWGTSAFSYNGNPYGVRTMLNSDLLEILESQVALLYGSTADPHYTLKLDPSIISSISPQSPVYASLSLFFESGAILANTAPISDSNPELMRVRNSLEVISEGYDAFFHSFLKEGNASIGLLSDLSYGIMAVMVSVVIATYFMYWKRILNYLIKTENERTLKLLLMIPVEIVADIDSLRELLHLKRTTISGAGNANNTPLMNPNASFSGKSNNIRNSFVMNPAFSKYAQPFEDDGNEGEYEPFTQMDTPPIPPASLTVPSSSNMNAFLARESRRRASMGLIEMNGSLVPAQQIKSERPSVAEYGQRSSKHDIALEDTVSPLQILGAADYKRRQSGGSAAKEALQGRKSSAKSFPSDP</sequence>
<feature type="region of interest" description="Disordered" evidence="1">
    <location>
        <begin position="529"/>
        <end position="548"/>
    </location>
</feature>